<accession>A0A4U5TRR4</accession>
<dbReference type="OrthoDB" id="1114455at2"/>
<protein>
    <submittedName>
        <fullName evidence="2">Type IX secretion system membrane protein PorP/SprF</fullName>
    </submittedName>
</protein>
<feature type="signal peptide" evidence="1">
    <location>
        <begin position="1"/>
        <end position="21"/>
    </location>
</feature>
<proteinExistence type="predicted"/>
<evidence type="ECO:0000256" key="1">
    <source>
        <dbReference type="SAM" id="SignalP"/>
    </source>
</evidence>
<dbReference type="NCBIfam" id="TIGR03519">
    <property type="entry name" value="T9SS_PorP_fam"/>
    <property type="match status" value="1"/>
</dbReference>
<dbReference type="InterPro" id="IPR019861">
    <property type="entry name" value="PorP/SprF_Bacteroidetes"/>
</dbReference>
<sequence length="301" mass="33485">MKKILIIASLIGVLTLPDALAQQDPQYTQYMYNMNVVNPAYAGSKESLSVGLLYRDQYTDIDGGPQTFTFAAHSPLGNGLGVGLSAISDEIGPVEENNLYADISYTIDLGAKHKLAFGVKAGATFFDVGLIDLSLQDDIDDAFSSNINETFVNIGAGFFFYSDKYYVGISMPNFLDSEHLDVDDRSFGSETQHLFATAGYVFDLSDNVKFKPSTLIKTDFNTEATFDINTNFLFYEKFEIGASYRTEDSFSGLVGFRPTDWLQVGFAYDSVSSALDTDSYEAFIIFDIYFKKKTFLSPRYF</sequence>
<evidence type="ECO:0000313" key="2">
    <source>
        <dbReference type="EMBL" id="TKS56959.1"/>
    </source>
</evidence>
<feature type="chain" id="PRO_5020669196" evidence="1">
    <location>
        <begin position="22"/>
        <end position="301"/>
    </location>
</feature>
<dbReference type="EMBL" id="SWMU01000001">
    <property type="protein sequence ID" value="TKS56959.1"/>
    <property type="molecule type" value="Genomic_DNA"/>
</dbReference>
<evidence type="ECO:0000313" key="3">
    <source>
        <dbReference type="Proteomes" id="UP000306552"/>
    </source>
</evidence>
<keyword evidence="1" id="KW-0732">Signal</keyword>
<keyword evidence="3" id="KW-1185">Reference proteome</keyword>
<gene>
    <name evidence="2" type="ORF">FCN74_00605</name>
</gene>
<reference evidence="2 3" key="1">
    <citation type="submission" date="2019-04" db="EMBL/GenBank/DDBJ databases">
        <title>Psychroflexus halotolerans sp. nov., isolated from a marine solar saltern.</title>
        <authorList>
            <person name="Feng X."/>
        </authorList>
    </citation>
    <scope>NUCLEOTIDE SEQUENCE [LARGE SCALE GENOMIC DNA]</scope>
    <source>
        <strain evidence="2 3">WDS2C27</strain>
    </source>
</reference>
<name>A0A4U5TRR4_9FLAO</name>
<comment type="caution">
    <text evidence="2">The sequence shown here is derived from an EMBL/GenBank/DDBJ whole genome shotgun (WGS) entry which is preliminary data.</text>
</comment>
<dbReference type="Pfam" id="PF11751">
    <property type="entry name" value="PorP_SprF"/>
    <property type="match status" value="1"/>
</dbReference>
<dbReference type="RefSeq" id="WP_138930663.1">
    <property type="nucleotide sequence ID" value="NZ_SWMU01000001.1"/>
</dbReference>
<organism evidence="2 3">
    <name type="scientific">Mesohalobacter halotolerans</name>
    <dbReference type="NCBI Taxonomy" id="1883405"/>
    <lineage>
        <taxon>Bacteria</taxon>
        <taxon>Pseudomonadati</taxon>
        <taxon>Bacteroidota</taxon>
        <taxon>Flavobacteriia</taxon>
        <taxon>Flavobacteriales</taxon>
        <taxon>Flavobacteriaceae</taxon>
        <taxon>Mesohalobacter</taxon>
    </lineage>
</organism>
<dbReference type="AlphaFoldDB" id="A0A4U5TRR4"/>
<dbReference type="Proteomes" id="UP000306552">
    <property type="component" value="Unassembled WGS sequence"/>
</dbReference>